<dbReference type="InterPro" id="IPR033121">
    <property type="entry name" value="PEPTIDASE_A1"/>
</dbReference>
<evidence type="ECO:0000256" key="7">
    <source>
        <dbReference type="SAM" id="MobiDB-lite"/>
    </source>
</evidence>
<accession>A0A0A8L5C4</accession>
<keyword evidence="2 8" id="KW-0732">Signal</keyword>
<feature type="compositionally biased region" description="Low complexity" evidence="7">
    <location>
        <begin position="469"/>
        <end position="490"/>
    </location>
</feature>
<dbReference type="PROSITE" id="PS51767">
    <property type="entry name" value="PEPTIDASE_A1"/>
    <property type="match status" value="1"/>
</dbReference>
<dbReference type="PANTHER" id="PTHR47966">
    <property type="entry name" value="BETA-SITE APP-CLEAVING ENZYME, ISOFORM A-RELATED"/>
    <property type="match status" value="1"/>
</dbReference>
<feature type="chain" id="PRO_5002038174" evidence="8">
    <location>
        <begin position="30"/>
        <end position="514"/>
    </location>
</feature>
<keyword evidence="6" id="KW-0378">Hydrolase</keyword>
<keyword evidence="11" id="KW-1185">Reference proteome</keyword>
<evidence type="ECO:0000259" key="9">
    <source>
        <dbReference type="PROSITE" id="PS51767"/>
    </source>
</evidence>
<feature type="active site" evidence="4">
    <location>
        <position position="329"/>
    </location>
</feature>
<feature type="signal peptide" evidence="8">
    <location>
        <begin position="1"/>
        <end position="29"/>
    </location>
</feature>
<feature type="active site" evidence="4">
    <location>
        <position position="119"/>
    </location>
</feature>
<evidence type="ECO:0000256" key="6">
    <source>
        <dbReference type="RuleBase" id="RU000454"/>
    </source>
</evidence>
<protein>
    <submittedName>
        <fullName evidence="10">WGS project CCBQ000000000 data, contig 00098</fullName>
    </submittedName>
</protein>
<dbReference type="SUPFAM" id="SSF50630">
    <property type="entry name" value="Acid proteases"/>
    <property type="match status" value="1"/>
</dbReference>
<dbReference type="OrthoDB" id="28208at2759"/>
<dbReference type="Gene3D" id="2.40.70.10">
    <property type="entry name" value="Acid Proteases"/>
    <property type="match status" value="2"/>
</dbReference>
<evidence type="ECO:0000313" key="10">
    <source>
        <dbReference type="EMBL" id="CDO93459.1"/>
    </source>
</evidence>
<reference evidence="10 11" key="1">
    <citation type="submission" date="2014-03" db="EMBL/GenBank/DDBJ databases">
        <title>The genome of Kluyveromyces dobzhanskii.</title>
        <authorList>
            <person name="Nystedt B."/>
            <person name="Astrom S."/>
        </authorList>
    </citation>
    <scope>NUCLEOTIDE SEQUENCE [LARGE SCALE GENOMIC DNA]</scope>
    <source>
        <strain evidence="10 11">CBS 2104</strain>
    </source>
</reference>
<keyword evidence="3 6" id="KW-0064">Aspartyl protease</keyword>
<gene>
    <name evidence="10" type="ORF">KLDO_g1756</name>
</gene>
<dbReference type="GO" id="GO:0006508">
    <property type="term" value="P:proteolysis"/>
    <property type="evidence" value="ECO:0007669"/>
    <property type="project" value="UniProtKB-KW"/>
</dbReference>
<keyword evidence="5" id="KW-1015">Disulfide bond</keyword>
<dbReference type="PANTHER" id="PTHR47966:SF75">
    <property type="entry name" value="ENDOPEPTIDASE (CTSD), PUTATIVE (AFU_ORTHOLOGUE AFUA_4G07040)-RELATED"/>
    <property type="match status" value="1"/>
</dbReference>
<comment type="caution">
    <text evidence="10">The sequence shown here is derived from an EMBL/GenBank/DDBJ whole genome shotgun (WGS) entry which is preliminary data.</text>
</comment>
<evidence type="ECO:0000256" key="5">
    <source>
        <dbReference type="PIRSR" id="PIRSR601461-2"/>
    </source>
</evidence>
<evidence type="ECO:0000313" key="11">
    <source>
        <dbReference type="Proteomes" id="UP000031516"/>
    </source>
</evidence>
<evidence type="ECO:0000256" key="2">
    <source>
        <dbReference type="ARBA" id="ARBA00022729"/>
    </source>
</evidence>
<evidence type="ECO:0000256" key="3">
    <source>
        <dbReference type="ARBA" id="ARBA00022750"/>
    </source>
</evidence>
<dbReference type="InterPro" id="IPR034164">
    <property type="entry name" value="Pepsin-like_dom"/>
</dbReference>
<evidence type="ECO:0000256" key="4">
    <source>
        <dbReference type="PIRSR" id="PIRSR601461-1"/>
    </source>
</evidence>
<keyword evidence="6" id="KW-0645">Protease</keyword>
<dbReference type="PROSITE" id="PS00141">
    <property type="entry name" value="ASP_PROTEASE"/>
    <property type="match status" value="1"/>
</dbReference>
<organism evidence="10 11">
    <name type="scientific">Kluyveromyces dobzhanskii CBS 2104</name>
    <dbReference type="NCBI Taxonomy" id="1427455"/>
    <lineage>
        <taxon>Eukaryota</taxon>
        <taxon>Fungi</taxon>
        <taxon>Dikarya</taxon>
        <taxon>Ascomycota</taxon>
        <taxon>Saccharomycotina</taxon>
        <taxon>Saccharomycetes</taxon>
        <taxon>Saccharomycetales</taxon>
        <taxon>Saccharomycetaceae</taxon>
        <taxon>Kluyveromyces</taxon>
    </lineage>
</organism>
<dbReference type="Proteomes" id="UP000031516">
    <property type="component" value="Unassembled WGS sequence"/>
</dbReference>
<proteinExistence type="inferred from homology"/>
<dbReference type="PRINTS" id="PR00792">
    <property type="entry name" value="PEPSIN"/>
</dbReference>
<comment type="similarity">
    <text evidence="1 6">Belongs to the peptidase A1 family.</text>
</comment>
<evidence type="ECO:0000256" key="1">
    <source>
        <dbReference type="ARBA" id="ARBA00007447"/>
    </source>
</evidence>
<feature type="disulfide bond" evidence="5">
    <location>
        <begin position="363"/>
        <end position="400"/>
    </location>
</feature>
<dbReference type="AlphaFoldDB" id="A0A0A8L5C4"/>
<dbReference type="InterPro" id="IPR001969">
    <property type="entry name" value="Aspartic_peptidase_AS"/>
</dbReference>
<dbReference type="Pfam" id="PF00026">
    <property type="entry name" value="Asp"/>
    <property type="match status" value="1"/>
</dbReference>
<dbReference type="InterPro" id="IPR001461">
    <property type="entry name" value="Aspartic_peptidase_A1"/>
</dbReference>
<dbReference type="InterPro" id="IPR021109">
    <property type="entry name" value="Peptidase_aspartic_dom_sf"/>
</dbReference>
<sequence>MFFEYSIRSGVFQLIVLCALIFSAIPVDAFYPCTAERYLASGSAFEVGIENSKYAAQLLQLDSASSKSVSTVQSKANSPSKSVEVPVKPGMSILSTDNNTQAYFVNVTIGNEIYPLVVDSGSAYLWVYGSPCKSQACTKNKLFSTDYVKRADDDSTFSLKYSSGTASGDVYEDRIIVNKLATTQNFTFGVADQVPDIFDNYPVSGIFGLPSNNSDSIESIISVLSESGAISKEKFSMVIGSLNSRDNSTSANSDLQAPLSENKGLFIIGDLEEDLYTGDVHYAPLIVNDNHYWQLKIDGIYVSSQEVNFSTSVTVAGSQSSILRSGIVDSGTTLLILPTQDALDLHTYFTNSVSDGTNFAVLCNSTQEISLKINGVEWSISSDDYLGEAYPESSYYYGYCVSNIQGLDLDESWILGDVFLKDKYAVFDVENQQFGLATKNENAVLVPYDGSSDPGTTASNGTISISVSASTSSSTSTSGSSSATKSTSSSFGGGSNVHPHLFWSWTPALVLLSF</sequence>
<name>A0A0A8L5C4_9SACH</name>
<dbReference type="GO" id="GO:0004190">
    <property type="term" value="F:aspartic-type endopeptidase activity"/>
    <property type="evidence" value="ECO:0007669"/>
    <property type="project" value="UniProtKB-KW"/>
</dbReference>
<dbReference type="EMBL" id="CCBQ010000025">
    <property type="protein sequence ID" value="CDO93459.1"/>
    <property type="molecule type" value="Genomic_DNA"/>
</dbReference>
<evidence type="ECO:0000256" key="8">
    <source>
        <dbReference type="SAM" id="SignalP"/>
    </source>
</evidence>
<feature type="domain" description="Peptidase A1" evidence="9">
    <location>
        <begin position="103"/>
        <end position="437"/>
    </location>
</feature>
<dbReference type="CDD" id="cd05471">
    <property type="entry name" value="pepsin_like"/>
    <property type="match status" value="1"/>
</dbReference>
<feature type="region of interest" description="Disordered" evidence="7">
    <location>
        <begin position="469"/>
        <end position="494"/>
    </location>
</feature>